<proteinExistence type="predicted"/>
<name>A0ACC2XSF2_9TREE</name>
<comment type="caution">
    <text evidence="1">The sequence shown here is derived from an EMBL/GenBank/DDBJ whole genome shotgun (WGS) entry which is preliminary data.</text>
</comment>
<keyword evidence="2" id="KW-1185">Reference proteome</keyword>
<evidence type="ECO:0000313" key="2">
    <source>
        <dbReference type="Proteomes" id="UP001234202"/>
    </source>
</evidence>
<reference evidence="1" key="1">
    <citation type="submission" date="2023-04" db="EMBL/GenBank/DDBJ databases">
        <title>Draft Genome sequencing of Naganishia species isolated from polar environments using Oxford Nanopore Technology.</title>
        <authorList>
            <person name="Leo P."/>
            <person name="Venkateswaran K."/>
        </authorList>
    </citation>
    <scope>NUCLEOTIDE SEQUENCE</scope>
    <source>
        <strain evidence="1">DBVPG 5303</strain>
    </source>
</reference>
<evidence type="ECO:0000313" key="1">
    <source>
        <dbReference type="EMBL" id="KAJ9126177.1"/>
    </source>
</evidence>
<sequence length="107" mass="12290">MRSVTGWKGLFINKAFTKRINNVTKDESDYLLNYLHALCHNNFDMQLRFKWTKNAVAIWDNRSTQHSATYDYVEARAGDRACSVGEKPYLDPTTTGRREALAAEASR</sequence>
<organism evidence="1 2">
    <name type="scientific">Naganishia onofrii</name>
    <dbReference type="NCBI Taxonomy" id="1851511"/>
    <lineage>
        <taxon>Eukaryota</taxon>
        <taxon>Fungi</taxon>
        <taxon>Dikarya</taxon>
        <taxon>Basidiomycota</taxon>
        <taxon>Agaricomycotina</taxon>
        <taxon>Tremellomycetes</taxon>
        <taxon>Filobasidiales</taxon>
        <taxon>Filobasidiaceae</taxon>
        <taxon>Naganishia</taxon>
    </lineage>
</organism>
<protein>
    <submittedName>
        <fullName evidence="1">Uncharacterized protein</fullName>
    </submittedName>
</protein>
<gene>
    <name evidence="1" type="ORF">QFC24_002450</name>
</gene>
<accession>A0ACC2XSF2</accession>
<dbReference type="Proteomes" id="UP001234202">
    <property type="component" value="Unassembled WGS sequence"/>
</dbReference>
<dbReference type="EMBL" id="JASBWV010000006">
    <property type="protein sequence ID" value="KAJ9126177.1"/>
    <property type="molecule type" value="Genomic_DNA"/>
</dbReference>